<sequence>MPEAGERFVHTSTLEETGSAAVHLSSNQRYVALGDDRVTLGAYTFLSDSAIKSDDVGSHYYVHLPLRGAMYSSYSGAAVTLTPEVAGVYRPMSGAFLGHWKAGSRVLCVRLSADIVHEAAQEITGSHVPYEALRTELTLPMSHPKSRAWVGLISSIEKLKPAPEMLSNPLIYRPLAESIVNGFLFAARHELSDSLNKSTGPARPNIVRAAMDIMESEPGRPWTVSSLAEHSGASVRSLQEAFRKHLDASPMTYLRTVRLRRAHEDLRASNRFTTTVADIAKRWGFAHLGRFAASYRSMYGETPLRTLIRE</sequence>
<dbReference type="SUPFAM" id="SSF46689">
    <property type="entry name" value="Homeodomain-like"/>
    <property type="match status" value="2"/>
</dbReference>
<dbReference type="PANTHER" id="PTHR46796:SF12">
    <property type="entry name" value="HTH-TYPE DNA-BINDING TRANSCRIPTIONAL ACTIVATOR EUTR"/>
    <property type="match status" value="1"/>
</dbReference>
<dbReference type="RefSeq" id="WP_121891765.1">
    <property type="nucleotide sequence ID" value="NZ_PENI01000016.1"/>
</dbReference>
<dbReference type="PANTHER" id="PTHR46796">
    <property type="entry name" value="HTH-TYPE TRANSCRIPTIONAL ACTIVATOR RHAS-RELATED"/>
    <property type="match status" value="1"/>
</dbReference>
<keyword evidence="3" id="KW-0804">Transcription</keyword>
<dbReference type="InterPro" id="IPR018060">
    <property type="entry name" value="HTH_AraC"/>
</dbReference>
<accession>A0A3M0I1A9</accession>
<dbReference type="InterPro" id="IPR009057">
    <property type="entry name" value="Homeodomain-like_sf"/>
</dbReference>
<proteinExistence type="predicted"/>
<dbReference type="GO" id="GO:0043565">
    <property type="term" value="F:sequence-specific DNA binding"/>
    <property type="evidence" value="ECO:0007669"/>
    <property type="project" value="InterPro"/>
</dbReference>
<dbReference type="GO" id="GO:0003700">
    <property type="term" value="F:DNA-binding transcription factor activity"/>
    <property type="evidence" value="ECO:0007669"/>
    <property type="project" value="InterPro"/>
</dbReference>
<keyword evidence="2" id="KW-0238">DNA-binding</keyword>
<organism evidence="5 6">
    <name type="scientific">Streptomyces shenzhenensis</name>
    <dbReference type="NCBI Taxonomy" id="943815"/>
    <lineage>
        <taxon>Bacteria</taxon>
        <taxon>Bacillati</taxon>
        <taxon>Actinomycetota</taxon>
        <taxon>Actinomycetes</taxon>
        <taxon>Kitasatosporales</taxon>
        <taxon>Streptomycetaceae</taxon>
        <taxon>Streptomyces</taxon>
    </lineage>
</organism>
<keyword evidence="1" id="KW-0805">Transcription regulation</keyword>
<dbReference type="InterPro" id="IPR050204">
    <property type="entry name" value="AraC_XylS_family_regulators"/>
</dbReference>
<dbReference type="EMBL" id="PENI01000016">
    <property type="protein sequence ID" value="RMB83411.1"/>
    <property type="molecule type" value="Genomic_DNA"/>
</dbReference>
<dbReference type="OrthoDB" id="5464689at2"/>
<dbReference type="SMART" id="SM00342">
    <property type="entry name" value="HTH_ARAC"/>
    <property type="match status" value="1"/>
</dbReference>
<feature type="domain" description="HTH araC/xylS-type" evidence="4">
    <location>
        <begin position="208"/>
        <end position="309"/>
    </location>
</feature>
<name>A0A3M0I1A9_9ACTN</name>
<comment type="caution">
    <text evidence="5">The sequence shown here is derived from an EMBL/GenBank/DDBJ whole genome shotgun (WGS) entry which is preliminary data.</text>
</comment>
<evidence type="ECO:0000313" key="6">
    <source>
        <dbReference type="Proteomes" id="UP000270471"/>
    </source>
</evidence>
<dbReference type="InterPro" id="IPR035418">
    <property type="entry name" value="AraC-bd_2"/>
</dbReference>
<dbReference type="PROSITE" id="PS01124">
    <property type="entry name" value="HTH_ARAC_FAMILY_2"/>
    <property type="match status" value="1"/>
</dbReference>
<dbReference type="Pfam" id="PF14525">
    <property type="entry name" value="AraC_binding_2"/>
    <property type="match status" value="1"/>
</dbReference>
<dbReference type="AlphaFoldDB" id="A0A3M0I1A9"/>
<protein>
    <recommendedName>
        <fullName evidence="4">HTH araC/xylS-type domain-containing protein</fullName>
    </recommendedName>
</protein>
<reference evidence="5 6" key="1">
    <citation type="submission" date="2017-11" db="EMBL/GenBank/DDBJ databases">
        <title>Draft genome of actinobacteria isolated from guarana (Paullinia cupana (Mart.) Ducke.</title>
        <authorList>
            <person name="Siqueira K.A."/>
            <person name="Liotti R.G."/>
            <person name="Mendes T.A.O."/>
            <person name="Soares M.A."/>
        </authorList>
    </citation>
    <scope>NUCLEOTIDE SEQUENCE [LARGE SCALE GENOMIC DNA]</scope>
    <source>
        <strain evidence="5 6">193</strain>
    </source>
</reference>
<dbReference type="Proteomes" id="UP000270471">
    <property type="component" value="Unassembled WGS sequence"/>
</dbReference>
<evidence type="ECO:0000313" key="5">
    <source>
        <dbReference type="EMBL" id="RMB83411.1"/>
    </source>
</evidence>
<evidence type="ECO:0000256" key="1">
    <source>
        <dbReference type="ARBA" id="ARBA00023015"/>
    </source>
</evidence>
<keyword evidence="6" id="KW-1185">Reference proteome</keyword>
<gene>
    <name evidence="5" type="ORF">CTZ28_23920</name>
</gene>
<evidence type="ECO:0000256" key="2">
    <source>
        <dbReference type="ARBA" id="ARBA00023125"/>
    </source>
</evidence>
<dbReference type="Pfam" id="PF12833">
    <property type="entry name" value="HTH_18"/>
    <property type="match status" value="1"/>
</dbReference>
<dbReference type="Gene3D" id="1.10.10.60">
    <property type="entry name" value="Homeodomain-like"/>
    <property type="match status" value="1"/>
</dbReference>
<evidence type="ECO:0000256" key="3">
    <source>
        <dbReference type="ARBA" id="ARBA00023163"/>
    </source>
</evidence>
<evidence type="ECO:0000259" key="4">
    <source>
        <dbReference type="PROSITE" id="PS01124"/>
    </source>
</evidence>